<evidence type="ECO:0008006" key="4">
    <source>
        <dbReference type="Google" id="ProtNLM"/>
    </source>
</evidence>
<accession>A0A1G7VW73</accession>
<dbReference type="OrthoDB" id="1412480at2"/>
<organism evidence="2 3">
    <name type="scientific">Psychroflexus sediminis</name>
    <dbReference type="NCBI Taxonomy" id="470826"/>
    <lineage>
        <taxon>Bacteria</taxon>
        <taxon>Pseudomonadati</taxon>
        <taxon>Bacteroidota</taxon>
        <taxon>Flavobacteriia</taxon>
        <taxon>Flavobacteriales</taxon>
        <taxon>Flavobacteriaceae</taxon>
        <taxon>Psychroflexus</taxon>
    </lineage>
</organism>
<dbReference type="Proteomes" id="UP000199296">
    <property type="component" value="Unassembled WGS sequence"/>
</dbReference>
<reference evidence="2 3" key="1">
    <citation type="submission" date="2016-10" db="EMBL/GenBank/DDBJ databases">
        <authorList>
            <person name="de Groot N.N."/>
        </authorList>
    </citation>
    <scope>NUCLEOTIDE SEQUENCE [LARGE SCALE GENOMIC DNA]</scope>
    <source>
        <strain evidence="2 3">DSM 19803</strain>
    </source>
</reference>
<evidence type="ECO:0000313" key="2">
    <source>
        <dbReference type="EMBL" id="SDG63821.1"/>
    </source>
</evidence>
<evidence type="ECO:0000256" key="1">
    <source>
        <dbReference type="SAM" id="Phobius"/>
    </source>
</evidence>
<proteinExistence type="predicted"/>
<feature type="transmembrane region" description="Helical" evidence="1">
    <location>
        <begin position="7"/>
        <end position="26"/>
    </location>
</feature>
<dbReference type="STRING" id="470826.SAMN04488027_104198"/>
<keyword evidence="3" id="KW-1185">Reference proteome</keyword>
<evidence type="ECO:0000313" key="3">
    <source>
        <dbReference type="Proteomes" id="UP000199296"/>
    </source>
</evidence>
<keyword evidence="1" id="KW-0472">Membrane</keyword>
<keyword evidence="1" id="KW-1133">Transmembrane helix</keyword>
<dbReference type="RefSeq" id="WP_143002813.1">
    <property type="nucleotide sequence ID" value="NZ_FNCW01000004.1"/>
</dbReference>
<keyword evidence="1" id="KW-0812">Transmembrane</keyword>
<gene>
    <name evidence="2" type="ORF">SAMN04488027_104198</name>
</gene>
<name>A0A1G7VW73_9FLAO</name>
<protein>
    <recommendedName>
        <fullName evidence="4">DUF748 domain-containing protein</fullName>
    </recommendedName>
</protein>
<dbReference type="EMBL" id="FNCW01000004">
    <property type="protein sequence ID" value="SDG63821.1"/>
    <property type="molecule type" value="Genomic_DNA"/>
</dbReference>
<sequence>MKTFFRYTFILMLCLLLGIIISNFFVSKKIKILISEETALSYSSLSVNIFTGNLTLKQVRFNEAGQEIRIEKIRLNAEIIPYITEGKISIESIETKGLNLKIYADSSLENRTFKKSILLNIGRLHLEDSKITVENDGQTKFEIAQLNLKAENIKWPLDKTYEWLSNESLEIEAKNLKYSIDTLHDFKTESLDFSNKSLRLSEVSVEPKFTKSEYIHHIQTEKDWMNLKSKFLKISGIELLEKEDLLYVFSDKIQVDTTDFHIYRDKTIADDTSYKPLYSQALRDLDFQLKVDSLLFSELDLTYQELVDQRKKPGEIKFNSIHGHISNIHNSLNAKQPDIKVAAKAKFSQNSEILFHLNFVPDHEQFYVSTYLAQIEDNSINSFFGPNMQMELDGKIKEIRTAIYGNNTEMNGEFSMAYDKLKLDILNKNGSKNSFASLLSNALIKNKNVDKTHTLSDIERNNTKSFWNYVMIFHSQGLKNSLL</sequence>
<dbReference type="AlphaFoldDB" id="A0A1G7VW73"/>